<keyword evidence="3" id="KW-0732">Signal</keyword>
<dbReference type="InterPro" id="IPR033985">
    <property type="entry name" value="SusD-like_N"/>
</dbReference>
<reference evidence="8" key="1">
    <citation type="submission" date="2011-09" db="EMBL/GenBank/DDBJ databases">
        <title>The permanent draft genome of Mucilaginibacter paludis DSM 18603.</title>
        <authorList>
            <consortium name="US DOE Joint Genome Institute (JGI-PGF)"/>
            <person name="Lucas S."/>
            <person name="Han J."/>
            <person name="Lapidus A."/>
            <person name="Bruce D."/>
            <person name="Goodwin L."/>
            <person name="Pitluck S."/>
            <person name="Peters L."/>
            <person name="Kyrpides N."/>
            <person name="Mavromatis K."/>
            <person name="Ivanova N."/>
            <person name="Mikhailova N."/>
            <person name="Held B."/>
            <person name="Detter J.C."/>
            <person name="Tapia R."/>
            <person name="Han C."/>
            <person name="Land M."/>
            <person name="Hauser L."/>
            <person name="Markowitz V."/>
            <person name="Cheng J.-F."/>
            <person name="Hugenholtz P."/>
            <person name="Woyke T."/>
            <person name="Wu D."/>
            <person name="Tindall B."/>
            <person name="Brambilla E."/>
            <person name="Klenk H.-P."/>
            <person name="Eisen J.A."/>
        </authorList>
    </citation>
    <scope>NUCLEOTIDE SEQUENCE [LARGE SCALE GENOMIC DNA]</scope>
    <source>
        <strain evidence="8">DSM 18603</strain>
    </source>
</reference>
<dbReference type="AlphaFoldDB" id="H1YIK5"/>
<dbReference type="RefSeq" id="WP_008506673.1">
    <property type="nucleotide sequence ID" value="NZ_CM001403.1"/>
</dbReference>
<feature type="domain" description="SusD-like N-terminal" evidence="7">
    <location>
        <begin position="22"/>
        <end position="231"/>
    </location>
</feature>
<evidence type="ECO:0008006" key="10">
    <source>
        <dbReference type="Google" id="ProtNLM"/>
    </source>
</evidence>
<dbReference type="InterPro" id="IPR012944">
    <property type="entry name" value="SusD_RagB_dom"/>
</dbReference>
<dbReference type="eggNOG" id="COG1834">
    <property type="taxonomic scope" value="Bacteria"/>
</dbReference>
<evidence type="ECO:0000256" key="2">
    <source>
        <dbReference type="ARBA" id="ARBA00006275"/>
    </source>
</evidence>
<proteinExistence type="inferred from homology"/>
<comment type="subcellular location">
    <subcellularLocation>
        <location evidence="1">Cell outer membrane</location>
    </subcellularLocation>
</comment>
<evidence type="ECO:0000313" key="9">
    <source>
        <dbReference type="Proteomes" id="UP000002774"/>
    </source>
</evidence>
<dbReference type="Proteomes" id="UP000002774">
    <property type="component" value="Chromosome"/>
</dbReference>
<dbReference type="PROSITE" id="PS51257">
    <property type="entry name" value="PROKAR_LIPOPROTEIN"/>
    <property type="match status" value="1"/>
</dbReference>
<dbReference type="EMBL" id="CM001403">
    <property type="protein sequence ID" value="EHQ26571.1"/>
    <property type="molecule type" value="Genomic_DNA"/>
</dbReference>
<keyword evidence="9" id="KW-1185">Reference proteome</keyword>
<sequence>MKKIIYPIIFIATVLLSCNKKDFLDAKPDKSLVIPQSLADFQAIMDNDLEMNGTTTEYGPVPGMGEMSADNYFVLDADYNTIFQPQQKNVYVWAKNIYDGSAVNDWDMPYKSVFNCNFVLEGINSIPVTEQNKASYNRVLGSALFFRAHAFYQLAQVFAPPYQKTNAASQLGIPLRLSTDISEKISRATLKDTYDRVITDLLKSKDLLPTDNTAKTRPSRQAAYGLLARVYQTMQEYDKALLYADSCLQLHSYLLDYQSINASATYPFNIANDEMIFSCKMTEVYNGPLYATRAKVDNALYQSYDANDIRKTIFFRTATGGYRFKGSYLLNYLFAGLATDEIFLIRAESYARAGKTLEAMNDLNTLLIKRWAKNKFMPYTAADAGTALNLILQERRKELIFRGLRWPDLRRLNLEGRNISLTRIVNGTIYSLPSGDPRWTLPIPLQVIGFNPGMPQNDR</sequence>
<keyword evidence="4" id="KW-0472">Membrane</keyword>
<evidence type="ECO:0000256" key="5">
    <source>
        <dbReference type="ARBA" id="ARBA00023237"/>
    </source>
</evidence>
<keyword evidence="5" id="KW-0998">Cell outer membrane</keyword>
<dbReference type="SUPFAM" id="SSF48452">
    <property type="entry name" value="TPR-like"/>
    <property type="match status" value="1"/>
</dbReference>
<evidence type="ECO:0000256" key="4">
    <source>
        <dbReference type="ARBA" id="ARBA00023136"/>
    </source>
</evidence>
<dbReference type="STRING" id="714943.Mucpa_2449"/>
<evidence type="ECO:0000256" key="3">
    <source>
        <dbReference type="ARBA" id="ARBA00022729"/>
    </source>
</evidence>
<accession>H1YIK5</accession>
<dbReference type="Pfam" id="PF07980">
    <property type="entry name" value="SusD_RagB"/>
    <property type="match status" value="1"/>
</dbReference>
<protein>
    <recommendedName>
        <fullName evidence="10">RagB/SusD domain-containing protein</fullName>
    </recommendedName>
</protein>
<dbReference type="HOGENOM" id="CLU_015553_3_0_10"/>
<evidence type="ECO:0000259" key="7">
    <source>
        <dbReference type="Pfam" id="PF14322"/>
    </source>
</evidence>
<dbReference type="Gene3D" id="1.25.40.390">
    <property type="match status" value="1"/>
</dbReference>
<gene>
    <name evidence="8" type="ORF">Mucpa_2449</name>
</gene>
<dbReference type="Pfam" id="PF14322">
    <property type="entry name" value="SusD-like_3"/>
    <property type="match status" value="1"/>
</dbReference>
<name>H1YIK5_9SPHI</name>
<evidence type="ECO:0000313" key="8">
    <source>
        <dbReference type="EMBL" id="EHQ26571.1"/>
    </source>
</evidence>
<organism evidence="8 9">
    <name type="scientific">Mucilaginibacter paludis DSM 18603</name>
    <dbReference type="NCBI Taxonomy" id="714943"/>
    <lineage>
        <taxon>Bacteria</taxon>
        <taxon>Pseudomonadati</taxon>
        <taxon>Bacteroidota</taxon>
        <taxon>Sphingobacteriia</taxon>
        <taxon>Sphingobacteriales</taxon>
        <taxon>Sphingobacteriaceae</taxon>
        <taxon>Mucilaginibacter</taxon>
    </lineage>
</organism>
<evidence type="ECO:0000256" key="1">
    <source>
        <dbReference type="ARBA" id="ARBA00004442"/>
    </source>
</evidence>
<dbReference type="OrthoDB" id="653598at2"/>
<feature type="domain" description="RagB/SusD" evidence="6">
    <location>
        <begin position="341"/>
        <end position="457"/>
    </location>
</feature>
<evidence type="ECO:0000259" key="6">
    <source>
        <dbReference type="Pfam" id="PF07980"/>
    </source>
</evidence>
<dbReference type="InterPro" id="IPR011990">
    <property type="entry name" value="TPR-like_helical_dom_sf"/>
</dbReference>
<dbReference type="GO" id="GO:0009279">
    <property type="term" value="C:cell outer membrane"/>
    <property type="evidence" value="ECO:0007669"/>
    <property type="project" value="UniProtKB-SubCell"/>
</dbReference>
<comment type="similarity">
    <text evidence="2">Belongs to the SusD family.</text>
</comment>